<protein>
    <submittedName>
        <fullName evidence="1">Uncharacterized protein</fullName>
    </submittedName>
</protein>
<sequence>MADEELDQTSASIVSYRLSRLIALDEERRGPDKQPRNQVEFARHLEKQLKRYTKQHVNAVVNYWKRPGERNPRISFELVDEAGAFGMSRLRSLAGATNGTMPKWVVGSI</sequence>
<keyword evidence="2" id="KW-1185">Reference proteome</keyword>
<organism evidence="1 2">
    <name type="scientific">Amycolatopsis pithecellobii</name>
    <dbReference type="NCBI Taxonomy" id="664692"/>
    <lineage>
        <taxon>Bacteria</taxon>
        <taxon>Bacillati</taxon>
        <taxon>Actinomycetota</taxon>
        <taxon>Actinomycetes</taxon>
        <taxon>Pseudonocardiales</taxon>
        <taxon>Pseudonocardiaceae</taxon>
        <taxon>Amycolatopsis</taxon>
    </lineage>
</organism>
<dbReference type="AlphaFoldDB" id="A0A6N7YYR9"/>
<gene>
    <name evidence="1" type="ORF">GKO32_08625</name>
</gene>
<dbReference type="Proteomes" id="UP000440096">
    <property type="component" value="Unassembled WGS sequence"/>
</dbReference>
<evidence type="ECO:0000313" key="2">
    <source>
        <dbReference type="Proteomes" id="UP000440096"/>
    </source>
</evidence>
<dbReference type="EMBL" id="WMBA01000009">
    <property type="protein sequence ID" value="MTD54043.1"/>
    <property type="molecule type" value="Genomic_DNA"/>
</dbReference>
<name>A0A6N7YYR9_9PSEU</name>
<evidence type="ECO:0000313" key="1">
    <source>
        <dbReference type="EMBL" id="MTD54043.1"/>
    </source>
</evidence>
<proteinExistence type="predicted"/>
<accession>A0A6N7YYR9</accession>
<comment type="caution">
    <text evidence="1">The sequence shown here is derived from an EMBL/GenBank/DDBJ whole genome shotgun (WGS) entry which is preliminary data.</text>
</comment>
<reference evidence="1 2" key="1">
    <citation type="submission" date="2019-11" db="EMBL/GenBank/DDBJ databases">
        <title>Draft genome of Amycolatopsis RM579.</title>
        <authorList>
            <person name="Duangmal K."/>
            <person name="Mingma R."/>
        </authorList>
    </citation>
    <scope>NUCLEOTIDE SEQUENCE [LARGE SCALE GENOMIC DNA]</scope>
    <source>
        <strain evidence="1 2">RM579</strain>
    </source>
</reference>
<dbReference type="RefSeq" id="WP_154756272.1">
    <property type="nucleotide sequence ID" value="NZ_WMBA01000009.1"/>
</dbReference>